<protein>
    <submittedName>
        <fullName evidence="1">Uncharacterized protein</fullName>
    </submittedName>
</protein>
<dbReference type="AlphaFoldDB" id="X0S7U5"/>
<comment type="caution">
    <text evidence="1">The sequence shown here is derived from an EMBL/GenBank/DDBJ whole genome shotgun (WGS) entry which is preliminary data.</text>
</comment>
<dbReference type="EMBL" id="BARS01003989">
    <property type="protein sequence ID" value="GAF71291.1"/>
    <property type="molecule type" value="Genomic_DNA"/>
</dbReference>
<reference evidence="1" key="1">
    <citation type="journal article" date="2014" name="Front. Microbiol.">
        <title>High frequency of phylogenetically diverse reductive dehalogenase-homologous genes in deep subseafloor sedimentary metagenomes.</title>
        <authorList>
            <person name="Kawai M."/>
            <person name="Futagami T."/>
            <person name="Toyoda A."/>
            <person name="Takaki Y."/>
            <person name="Nishi S."/>
            <person name="Hori S."/>
            <person name="Arai W."/>
            <person name="Tsubouchi T."/>
            <person name="Morono Y."/>
            <person name="Uchiyama I."/>
            <person name="Ito T."/>
            <person name="Fujiyama A."/>
            <person name="Inagaki F."/>
            <person name="Takami H."/>
        </authorList>
    </citation>
    <scope>NUCLEOTIDE SEQUENCE</scope>
    <source>
        <strain evidence="1">Expedition CK06-06</strain>
    </source>
</reference>
<gene>
    <name evidence="1" type="ORF">S01H1_07769</name>
</gene>
<proteinExistence type="predicted"/>
<name>X0S7U5_9ZZZZ</name>
<feature type="non-terminal residue" evidence="1">
    <location>
        <position position="160"/>
    </location>
</feature>
<organism evidence="1">
    <name type="scientific">marine sediment metagenome</name>
    <dbReference type="NCBI Taxonomy" id="412755"/>
    <lineage>
        <taxon>unclassified sequences</taxon>
        <taxon>metagenomes</taxon>
        <taxon>ecological metagenomes</taxon>
    </lineage>
</organism>
<evidence type="ECO:0000313" key="1">
    <source>
        <dbReference type="EMBL" id="GAF71291.1"/>
    </source>
</evidence>
<sequence>MIIAAAGAVNGNIVEFYKKLYTLDPFPDWILCTGSFGVWPDRGKVNRASKKHGGAGDFPDMYYRGEGVPVRTLFVRGPHEDHRWLNERRHRGELDLLPGLTLLITGFRTVIDEDVRVVGLGGVHSPKFFDSEKNGKYYTKKNIRSAYSGGGTDILLTHAG</sequence>
<accession>X0S7U5</accession>